<keyword evidence="2" id="KW-1003">Cell membrane</keyword>
<dbReference type="GO" id="GO:0010041">
    <property type="term" value="P:response to iron(III) ion"/>
    <property type="evidence" value="ECO:0007669"/>
    <property type="project" value="TreeGrafter"/>
</dbReference>
<feature type="transmembrane region" description="Helical" evidence="9">
    <location>
        <begin position="187"/>
        <end position="207"/>
    </location>
</feature>
<keyword evidence="3 11" id="KW-0328">Glycosyltransferase</keyword>
<feature type="domain" description="Glycosyltransferase RgtA/B/C/D-like" evidence="10">
    <location>
        <begin position="62"/>
        <end position="193"/>
    </location>
</feature>
<dbReference type="RefSeq" id="WP_369250315.1">
    <property type="nucleotide sequence ID" value="NZ_CP163443.1"/>
</dbReference>
<feature type="transmembrane region" description="Helical" evidence="9">
    <location>
        <begin position="152"/>
        <end position="175"/>
    </location>
</feature>
<evidence type="ECO:0000256" key="3">
    <source>
        <dbReference type="ARBA" id="ARBA00022676"/>
    </source>
</evidence>
<proteinExistence type="predicted"/>
<evidence type="ECO:0000256" key="8">
    <source>
        <dbReference type="SAM" id="MobiDB-lite"/>
    </source>
</evidence>
<feature type="transmembrane region" description="Helical" evidence="9">
    <location>
        <begin position="363"/>
        <end position="381"/>
    </location>
</feature>
<evidence type="ECO:0000256" key="4">
    <source>
        <dbReference type="ARBA" id="ARBA00022679"/>
    </source>
</evidence>
<feature type="transmembrane region" description="Helical" evidence="9">
    <location>
        <begin position="74"/>
        <end position="92"/>
    </location>
</feature>
<feature type="transmembrane region" description="Helical" evidence="9">
    <location>
        <begin position="308"/>
        <end position="329"/>
    </location>
</feature>
<evidence type="ECO:0000256" key="7">
    <source>
        <dbReference type="ARBA" id="ARBA00023136"/>
    </source>
</evidence>
<evidence type="ECO:0000259" key="10">
    <source>
        <dbReference type="Pfam" id="PF13231"/>
    </source>
</evidence>
<evidence type="ECO:0000256" key="9">
    <source>
        <dbReference type="SAM" id="Phobius"/>
    </source>
</evidence>
<evidence type="ECO:0000256" key="5">
    <source>
        <dbReference type="ARBA" id="ARBA00022692"/>
    </source>
</evidence>
<evidence type="ECO:0000256" key="6">
    <source>
        <dbReference type="ARBA" id="ARBA00022989"/>
    </source>
</evidence>
<dbReference type="Pfam" id="PF13231">
    <property type="entry name" value="PMT_2"/>
    <property type="match status" value="1"/>
</dbReference>
<protein>
    <submittedName>
        <fullName evidence="11">Glycosyltransferase family 39 protein</fullName>
        <ecNumber evidence="11">2.4.-.-</ecNumber>
    </submittedName>
</protein>
<accession>A0AB39RSL2</accession>
<name>A0AB39RSL2_9ACTN</name>
<dbReference type="GO" id="GO:0016763">
    <property type="term" value="F:pentosyltransferase activity"/>
    <property type="evidence" value="ECO:0007669"/>
    <property type="project" value="TreeGrafter"/>
</dbReference>
<evidence type="ECO:0000256" key="2">
    <source>
        <dbReference type="ARBA" id="ARBA00022475"/>
    </source>
</evidence>
<dbReference type="GO" id="GO:0009103">
    <property type="term" value="P:lipopolysaccharide biosynthetic process"/>
    <property type="evidence" value="ECO:0007669"/>
    <property type="project" value="UniProtKB-ARBA"/>
</dbReference>
<keyword evidence="4 11" id="KW-0808">Transferase</keyword>
<evidence type="ECO:0000256" key="1">
    <source>
        <dbReference type="ARBA" id="ARBA00004651"/>
    </source>
</evidence>
<reference evidence="11" key="1">
    <citation type="submission" date="2024-07" db="EMBL/GenBank/DDBJ databases">
        <authorList>
            <person name="Yu S.T."/>
        </authorList>
    </citation>
    <scope>NUCLEOTIDE SEQUENCE</scope>
    <source>
        <strain evidence="11">R41</strain>
    </source>
</reference>
<feature type="transmembrane region" description="Helical" evidence="9">
    <location>
        <begin position="222"/>
        <end position="241"/>
    </location>
</feature>
<dbReference type="InterPro" id="IPR050297">
    <property type="entry name" value="LipidA_mod_glycosyltrf_83"/>
</dbReference>
<dbReference type="PANTHER" id="PTHR33908">
    <property type="entry name" value="MANNOSYLTRANSFERASE YKCB-RELATED"/>
    <property type="match status" value="1"/>
</dbReference>
<feature type="transmembrane region" description="Helical" evidence="9">
    <location>
        <begin position="335"/>
        <end position="351"/>
    </location>
</feature>
<keyword evidence="7 9" id="KW-0472">Membrane</keyword>
<evidence type="ECO:0000313" key="11">
    <source>
        <dbReference type="EMBL" id="XDQ57246.1"/>
    </source>
</evidence>
<sequence length="516" mass="54245">MFAPALVSLVLGLWGVRRDGSMWRDEAVTYDMARRSLPDLWSTLAGADAVHGLYYLFMHALFEVCGGLDPLLVLRLPSVLATAAATGTVALLGRRLAGPRAGLLAGTVFAVLPQVQRYGQEGRSYALVCALVVWATYLLVRAVGSRGSARAWAAYGAVLLAACLLHEFAVLALAAHAPAVPRGARRGWARAAVTVLVAMAPLGTLSLRQSDQVSWIGGPGTGAYLGFAGLAVLGAACARVLGLGAAHGFRQPAPANGTAPDTHPSALTHTTAPDTHPSAPARDTPLPPLGPRRPLLGTSTASHPRLPALALGLLLLPSLLLLLVSLVKPLYVDRYVLYGQAGTALLVGAALDRLIRTAGRTRTLALAGAGAAVLALLPVTLQLRTPESRTDDVTAVARAVAEAGDRGDGVLYMPARRRVWSLPDPGSVRGLRDLALERGPVASHTLYGTEVPATVIRARMLATPRVVALRDPAGQPLDRTPQEIVKRRVLAEYFEECGTRQVRGARVTVYAHPGEC</sequence>
<feature type="region of interest" description="Disordered" evidence="8">
    <location>
        <begin position="253"/>
        <end position="298"/>
    </location>
</feature>
<dbReference type="AlphaFoldDB" id="A0AB39RSL2"/>
<dbReference type="EMBL" id="CP163443">
    <property type="protein sequence ID" value="XDQ57246.1"/>
    <property type="molecule type" value="Genomic_DNA"/>
</dbReference>
<dbReference type="GO" id="GO:0005886">
    <property type="term" value="C:plasma membrane"/>
    <property type="evidence" value="ECO:0007669"/>
    <property type="project" value="UniProtKB-SubCell"/>
</dbReference>
<dbReference type="PANTHER" id="PTHR33908:SF3">
    <property type="entry name" value="UNDECAPRENYL PHOSPHATE-ALPHA-4-AMINO-4-DEOXY-L-ARABINOSE ARABINOSYL TRANSFERASE"/>
    <property type="match status" value="1"/>
</dbReference>
<keyword evidence="6 9" id="KW-1133">Transmembrane helix</keyword>
<comment type="subcellular location">
    <subcellularLocation>
        <location evidence="1">Cell membrane</location>
        <topology evidence="1">Multi-pass membrane protein</topology>
    </subcellularLocation>
</comment>
<keyword evidence="5 9" id="KW-0812">Transmembrane</keyword>
<dbReference type="InterPro" id="IPR038731">
    <property type="entry name" value="RgtA/B/C-like"/>
</dbReference>
<gene>
    <name evidence="11" type="ORF">AB5J53_38980</name>
</gene>
<dbReference type="EC" id="2.4.-.-" evidence="11"/>
<organism evidence="11">
    <name type="scientific">Streptomyces sp. R41</name>
    <dbReference type="NCBI Taxonomy" id="3238632"/>
    <lineage>
        <taxon>Bacteria</taxon>
        <taxon>Bacillati</taxon>
        <taxon>Actinomycetota</taxon>
        <taxon>Actinomycetes</taxon>
        <taxon>Kitasatosporales</taxon>
        <taxon>Streptomycetaceae</taxon>
        <taxon>Streptomyces</taxon>
    </lineage>
</organism>
<feature type="transmembrane region" description="Helical" evidence="9">
    <location>
        <begin position="122"/>
        <end position="140"/>
    </location>
</feature>